<protein>
    <submittedName>
        <fullName evidence="1">Uncharacterized protein</fullName>
    </submittedName>
</protein>
<dbReference type="AlphaFoldDB" id="A0A0L6VK02"/>
<proteinExistence type="predicted"/>
<gene>
    <name evidence="1" type="ORF">VP01_148g14</name>
</gene>
<evidence type="ECO:0000313" key="2">
    <source>
        <dbReference type="Proteomes" id="UP000037035"/>
    </source>
</evidence>
<name>A0A0L6VK02_9BASI</name>
<comment type="caution">
    <text evidence="1">The sequence shown here is derived from an EMBL/GenBank/DDBJ whole genome shotgun (WGS) entry which is preliminary data.</text>
</comment>
<reference evidence="1 2" key="1">
    <citation type="submission" date="2015-08" db="EMBL/GenBank/DDBJ databases">
        <title>Next Generation Sequencing and Analysis of the Genome of Puccinia sorghi L Schw, the Causal Agent of Maize Common Rust.</title>
        <authorList>
            <person name="Rochi L."/>
            <person name="Burguener G."/>
            <person name="Darino M."/>
            <person name="Turjanski A."/>
            <person name="Kreff E."/>
            <person name="Dieguez M.J."/>
            <person name="Sacco F."/>
        </authorList>
    </citation>
    <scope>NUCLEOTIDE SEQUENCE [LARGE SCALE GENOMIC DNA]</scope>
    <source>
        <strain evidence="1 2">RO10H11247</strain>
    </source>
</reference>
<organism evidence="1 2">
    <name type="scientific">Puccinia sorghi</name>
    <dbReference type="NCBI Taxonomy" id="27349"/>
    <lineage>
        <taxon>Eukaryota</taxon>
        <taxon>Fungi</taxon>
        <taxon>Dikarya</taxon>
        <taxon>Basidiomycota</taxon>
        <taxon>Pucciniomycotina</taxon>
        <taxon>Pucciniomycetes</taxon>
        <taxon>Pucciniales</taxon>
        <taxon>Pucciniaceae</taxon>
        <taxon>Puccinia</taxon>
    </lineage>
</organism>
<accession>A0A0L6VK02</accession>
<evidence type="ECO:0000313" key="1">
    <source>
        <dbReference type="EMBL" id="KNZ60867.1"/>
    </source>
</evidence>
<dbReference type="EMBL" id="LAVV01005442">
    <property type="protein sequence ID" value="KNZ60867.1"/>
    <property type="molecule type" value="Genomic_DNA"/>
</dbReference>
<dbReference type="VEuPathDB" id="FungiDB:VP01_148g14"/>
<sequence length="91" mass="10388">MGDPFLQNFPLVEMTAYYTCPHLPTCCDVKYTRKHCNDHSHLSIHQIQHHCLNTRIHPNCQAPCPAYNLNGRSLILTGSTNVTDTLLQINR</sequence>
<dbReference type="Proteomes" id="UP000037035">
    <property type="component" value="Unassembled WGS sequence"/>
</dbReference>
<keyword evidence="2" id="KW-1185">Reference proteome</keyword>